<reference evidence="2" key="2">
    <citation type="submission" date="2019-10" db="EMBL/GenBank/DDBJ databases">
        <title>A de novo genome assembly of a pear dwarfing rootstock.</title>
        <authorList>
            <person name="Wang F."/>
            <person name="Wang J."/>
            <person name="Li S."/>
            <person name="Zhang Y."/>
            <person name="Fang M."/>
            <person name="Ma L."/>
            <person name="Zhao Y."/>
            <person name="Jiang S."/>
        </authorList>
    </citation>
    <scope>NUCLEOTIDE SEQUENCE [LARGE SCALE GENOMIC DNA]</scope>
</reference>
<protein>
    <recommendedName>
        <fullName evidence="3">RNase H type-1 domain-containing protein</fullName>
    </recommendedName>
</protein>
<gene>
    <name evidence="1" type="ORF">D8674_000480</name>
</gene>
<keyword evidence="2" id="KW-1185">Reference proteome</keyword>
<dbReference type="AlphaFoldDB" id="A0A5N5F8Y8"/>
<dbReference type="OrthoDB" id="1166005at2759"/>
<accession>A0A5N5F8Y8</accession>
<evidence type="ECO:0008006" key="3">
    <source>
        <dbReference type="Google" id="ProtNLM"/>
    </source>
</evidence>
<reference evidence="1 2" key="1">
    <citation type="submission" date="2019-09" db="EMBL/GenBank/DDBJ databases">
        <authorList>
            <person name="Ou C."/>
        </authorList>
    </citation>
    <scope>NUCLEOTIDE SEQUENCE [LARGE SCALE GENOMIC DNA]</scope>
    <source>
        <strain evidence="1">S2</strain>
        <tissue evidence="1">Leaf</tissue>
    </source>
</reference>
<name>A0A5N5F8Y8_9ROSA</name>
<reference evidence="1 2" key="3">
    <citation type="submission" date="2019-11" db="EMBL/GenBank/DDBJ databases">
        <title>A de novo genome assembly of a pear dwarfing rootstock.</title>
        <authorList>
            <person name="Wang F."/>
            <person name="Wang J."/>
            <person name="Li S."/>
            <person name="Zhang Y."/>
            <person name="Fang M."/>
            <person name="Ma L."/>
            <person name="Zhao Y."/>
            <person name="Jiang S."/>
        </authorList>
    </citation>
    <scope>NUCLEOTIDE SEQUENCE [LARGE SCALE GENOMIC DNA]</scope>
    <source>
        <strain evidence="1">S2</strain>
        <tissue evidence="1">Leaf</tissue>
    </source>
</reference>
<sequence length="65" mass="7429">MSFIRPIIEDAKVFMSRITKVTVAQVHRQANDLAHCLAKFALHDSISRSWFEEPPDLLGDHCVVH</sequence>
<evidence type="ECO:0000313" key="1">
    <source>
        <dbReference type="EMBL" id="KAB2597560.1"/>
    </source>
</evidence>
<evidence type="ECO:0000313" key="2">
    <source>
        <dbReference type="Proteomes" id="UP000327157"/>
    </source>
</evidence>
<proteinExistence type="predicted"/>
<organism evidence="1 2">
    <name type="scientific">Pyrus ussuriensis x Pyrus communis</name>
    <dbReference type="NCBI Taxonomy" id="2448454"/>
    <lineage>
        <taxon>Eukaryota</taxon>
        <taxon>Viridiplantae</taxon>
        <taxon>Streptophyta</taxon>
        <taxon>Embryophyta</taxon>
        <taxon>Tracheophyta</taxon>
        <taxon>Spermatophyta</taxon>
        <taxon>Magnoliopsida</taxon>
        <taxon>eudicotyledons</taxon>
        <taxon>Gunneridae</taxon>
        <taxon>Pentapetalae</taxon>
        <taxon>rosids</taxon>
        <taxon>fabids</taxon>
        <taxon>Rosales</taxon>
        <taxon>Rosaceae</taxon>
        <taxon>Amygdaloideae</taxon>
        <taxon>Maleae</taxon>
        <taxon>Pyrus</taxon>
    </lineage>
</organism>
<dbReference type="EMBL" id="SMOL01000768">
    <property type="protein sequence ID" value="KAB2597560.1"/>
    <property type="molecule type" value="Genomic_DNA"/>
</dbReference>
<comment type="caution">
    <text evidence="1">The sequence shown here is derived from an EMBL/GenBank/DDBJ whole genome shotgun (WGS) entry which is preliminary data.</text>
</comment>
<dbReference type="Proteomes" id="UP000327157">
    <property type="component" value="Chromosome 1"/>
</dbReference>